<dbReference type="Proteomes" id="UP000004596">
    <property type="component" value="Unassembled WGS sequence"/>
</dbReference>
<sequence length="89" mass="10294">MSIARLSVSWKAGAKVAHISIQSKYIYHFFTSFLKLICNSLIDKDVVEHIFKRRCGRARKDIHYIYTCTRERGIEIAYTGEALTQVLRG</sequence>
<reference evidence="1 2" key="2">
    <citation type="submission" date="2008-04" db="EMBL/GenBank/DDBJ databases">
        <authorList>
            <person name="Fulton L."/>
            <person name="Clifton S."/>
            <person name="Fulton B."/>
            <person name="Xu J."/>
            <person name="Minx P."/>
            <person name="Pepin K.H."/>
            <person name="Johnson M."/>
            <person name="Thiruvilangam P."/>
            <person name="Bhonagiri V."/>
            <person name="Nash W.E."/>
            <person name="Mardis E.R."/>
            <person name="Wilson R.K."/>
        </authorList>
    </citation>
    <scope>NUCLEOTIDE SEQUENCE [LARGE SCALE GENOMIC DNA]</scope>
    <source>
        <strain evidence="1 2">DSM 17393</strain>
    </source>
</reference>
<evidence type="ECO:0000313" key="2">
    <source>
        <dbReference type="Proteomes" id="UP000004596"/>
    </source>
</evidence>
<dbReference type="EMBL" id="ABJL02000008">
    <property type="protein sequence ID" value="EDV05717.1"/>
    <property type="molecule type" value="Genomic_DNA"/>
</dbReference>
<dbReference type="AlphaFoldDB" id="B3CIG7"/>
<evidence type="ECO:0000313" key="1">
    <source>
        <dbReference type="EMBL" id="EDV05717.1"/>
    </source>
</evidence>
<gene>
    <name evidence="1" type="ORF">BACINT_04871</name>
</gene>
<reference evidence="1 2" key="1">
    <citation type="submission" date="2008-04" db="EMBL/GenBank/DDBJ databases">
        <title>Draft genome sequence of Bacteroides intestinalis (DSM 17393).</title>
        <authorList>
            <person name="Sudarsanam P."/>
            <person name="Ley R."/>
            <person name="Guruge J."/>
            <person name="Turnbaugh P.J."/>
            <person name="Mahowald M."/>
            <person name="Liep D."/>
            <person name="Gordon J."/>
        </authorList>
    </citation>
    <scope>NUCLEOTIDE SEQUENCE [LARGE SCALE GENOMIC DNA]</scope>
    <source>
        <strain evidence="1 2">DSM 17393</strain>
    </source>
</reference>
<protein>
    <submittedName>
        <fullName evidence="1">Uncharacterized protein</fullName>
    </submittedName>
</protein>
<organism evidence="1 2">
    <name type="scientific">Bacteroides intestinalis DSM 17393</name>
    <dbReference type="NCBI Taxonomy" id="471870"/>
    <lineage>
        <taxon>Bacteria</taxon>
        <taxon>Pseudomonadati</taxon>
        <taxon>Bacteroidota</taxon>
        <taxon>Bacteroidia</taxon>
        <taxon>Bacteroidales</taxon>
        <taxon>Bacteroidaceae</taxon>
        <taxon>Bacteroides</taxon>
    </lineage>
</organism>
<comment type="caution">
    <text evidence="1">The sequence shown here is derived from an EMBL/GenBank/DDBJ whole genome shotgun (WGS) entry which is preliminary data.</text>
</comment>
<name>B3CIG7_9BACE</name>
<accession>B3CIG7</accession>
<proteinExistence type="predicted"/>